<feature type="domain" description="VOC" evidence="1">
    <location>
        <begin position="10"/>
        <end position="122"/>
    </location>
</feature>
<dbReference type="SUPFAM" id="SSF54593">
    <property type="entry name" value="Glyoxalase/Bleomycin resistance protein/Dihydroxybiphenyl dioxygenase"/>
    <property type="match status" value="2"/>
</dbReference>
<keyword evidence="3" id="KW-1185">Reference proteome</keyword>
<dbReference type="PROSITE" id="PS51819">
    <property type="entry name" value="VOC"/>
    <property type="match status" value="2"/>
</dbReference>
<dbReference type="RefSeq" id="WP_329074385.1">
    <property type="nucleotide sequence ID" value="NZ_CP108849.2"/>
</dbReference>
<organism evidence="2 3">
    <name type="scientific">Streptomyces niveus</name>
    <name type="common">Streptomyces spheroides</name>
    <dbReference type="NCBI Taxonomy" id="193462"/>
    <lineage>
        <taxon>Bacteria</taxon>
        <taxon>Bacillati</taxon>
        <taxon>Actinomycetota</taxon>
        <taxon>Actinomycetes</taxon>
        <taxon>Kitasatosporales</taxon>
        <taxon>Streptomycetaceae</taxon>
        <taxon>Streptomyces</taxon>
    </lineage>
</organism>
<dbReference type="InterPro" id="IPR052164">
    <property type="entry name" value="Anthracycline_SecMetBiosynth"/>
</dbReference>
<protein>
    <submittedName>
        <fullName evidence="2">VOC family protein</fullName>
    </submittedName>
</protein>
<dbReference type="Pfam" id="PF18029">
    <property type="entry name" value="Glyoxalase_6"/>
    <property type="match status" value="1"/>
</dbReference>
<dbReference type="InterPro" id="IPR029068">
    <property type="entry name" value="Glyas_Bleomycin-R_OHBP_Dase"/>
</dbReference>
<dbReference type="InterPro" id="IPR037523">
    <property type="entry name" value="VOC_core"/>
</dbReference>
<reference evidence="2" key="1">
    <citation type="submission" date="2022-10" db="EMBL/GenBank/DDBJ databases">
        <title>The complete genomes of actinobacterial strains from the NBC collection.</title>
        <authorList>
            <person name="Joergensen T.S."/>
            <person name="Alvarez Arevalo M."/>
            <person name="Sterndorff E.B."/>
            <person name="Faurdal D."/>
            <person name="Vuksanovic O."/>
            <person name="Mourched A.-S."/>
            <person name="Charusanti P."/>
            <person name="Shaw S."/>
            <person name="Blin K."/>
            <person name="Weber T."/>
        </authorList>
    </citation>
    <scope>NUCLEOTIDE SEQUENCE</scope>
    <source>
        <strain evidence="2">NBC_01432</strain>
    </source>
</reference>
<name>A0ABZ1ZWM6_STRNV</name>
<evidence type="ECO:0000259" key="1">
    <source>
        <dbReference type="PROSITE" id="PS51819"/>
    </source>
</evidence>
<dbReference type="PANTHER" id="PTHR33993">
    <property type="entry name" value="GLYOXALASE-RELATED"/>
    <property type="match status" value="1"/>
</dbReference>
<feature type="domain" description="VOC" evidence="1">
    <location>
        <begin position="135"/>
        <end position="263"/>
    </location>
</feature>
<gene>
    <name evidence="2" type="ORF">OG442_03845</name>
</gene>
<sequence>MAARHPVFGAPCWASLLARDLDDTQHFYGSVLGWTFRPARLGDQFVVAETRGVPVASIGALAPTLQVAVAWTPYFVVSDVDATASRIRERSATVAVGPLAFEMGRAALAADRDGAVFGFWEGEPLPDATVKPGSPPFRLELRTYDAIASAIFYGEVLHWADDGLGGIDVSYEQDHVVLRTGHGSGHVVARISSGGIEAAVDPHLRPRWHVSFPMDGVRAVRAAVEAAEELGGVVVAAEETAYEGGDQVTLRDPDGGLFTLTDR</sequence>
<dbReference type="CDD" id="cd07247">
    <property type="entry name" value="SgaA_N_like"/>
    <property type="match status" value="1"/>
</dbReference>
<evidence type="ECO:0000313" key="3">
    <source>
        <dbReference type="Proteomes" id="UP001432209"/>
    </source>
</evidence>
<dbReference type="Proteomes" id="UP001432209">
    <property type="component" value="Chromosome"/>
</dbReference>
<dbReference type="PANTHER" id="PTHR33993:SF10">
    <property type="entry name" value="CONSERVED PROTEIN"/>
    <property type="match status" value="1"/>
</dbReference>
<accession>A0ABZ1ZWM6</accession>
<evidence type="ECO:0000313" key="2">
    <source>
        <dbReference type="EMBL" id="WUX50741.1"/>
    </source>
</evidence>
<proteinExistence type="predicted"/>
<dbReference type="EMBL" id="CP109495">
    <property type="protein sequence ID" value="WUX50741.1"/>
    <property type="molecule type" value="Genomic_DNA"/>
</dbReference>
<dbReference type="InterPro" id="IPR041581">
    <property type="entry name" value="Glyoxalase_6"/>
</dbReference>
<dbReference type="Gene3D" id="3.10.180.10">
    <property type="entry name" value="2,3-Dihydroxybiphenyl 1,2-Dioxygenase, domain 1"/>
    <property type="match status" value="2"/>
</dbReference>
<dbReference type="GeneID" id="91346376"/>